<dbReference type="SUPFAM" id="SSF51197">
    <property type="entry name" value="Clavaminate synthase-like"/>
    <property type="match status" value="1"/>
</dbReference>
<evidence type="ECO:0000259" key="7">
    <source>
        <dbReference type="Pfam" id="PF02668"/>
    </source>
</evidence>
<evidence type="ECO:0000256" key="4">
    <source>
        <dbReference type="ARBA" id="ARBA00022964"/>
    </source>
</evidence>
<dbReference type="GO" id="GO:0051213">
    <property type="term" value="F:dioxygenase activity"/>
    <property type="evidence" value="ECO:0007669"/>
    <property type="project" value="UniProtKB-KW"/>
</dbReference>
<sequence length="277" mass="30252">MFANVTPITDTIGVEITGIEGSRLADAQAAARCRALLDMHGVVVFRDAHIADADLVALSRMLGDVVVAPVGGQEKHPEISAISLDPATTVLASYNKGTFHWHIDGATDAVPQKSTLLTALEVSEEGGDTEFANTYASYEALTEDEKASLADLRVVHSFAAAQLLANPDPSDKQRAAWARVPTREHPLIWTRRNGRKSLLLGATAAHVVGWPEEQGRALLDRLLDWSTQPRFSLRHHWRRGDLVLWDNTGMLHRAVPYAPTSPRLLHRTTLIGEEAVA</sequence>
<dbReference type="InterPro" id="IPR003819">
    <property type="entry name" value="TauD/TfdA-like"/>
</dbReference>
<dbReference type="RefSeq" id="WP_109326965.1">
    <property type="nucleotide sequence ID" value="NZ_CP021354.1"/>
</dbReference>
<keyword evidence="5" id="KW-0560">Oxidoreductase</keyword>
<accession>A0A2S2BR37</accession>
<proteinExistence type="inferred from homology"/>
<dbReference type="OrthoDB" id="581608at2"/>
<keyword evidence="4 8" id="KW-0223">Dioxygenase</keyword>
<dbReference type="Pfam" id="PF02668">
    <property type="entry name" value="TauD"/>
    <property type="match status" value="1"/>
</dbReference>
<reference evidence="8 9" key="1">
    <citation type="submission" date="2017-05" db="EMBL/GenBank/DDBJ databases">
        <title>Isolation of Rhodococcus sp. S2-17 biodegrading of BP-3.</title>
        <authorList>
            <person name="Lee Y."/>
            <person name="Kim K.H."/>
            <person name="Chun B.H."/>
            <person name="Jung H.S."/>
            <person name="Jeon C.O."/>
        </authorList>
    </citation>
    <scope>NUCLEOTIDE SEQUENCE [LARGE SCALE GENOMIC DNA]</scope>
    <source>
        <strain evidence="8 9">S2-17</strain>
    </source>
</reference>
<evidence type="ECO:0000313" key="8">
    <source>
        <dbReference type="EMBL" id="AWK71059.1"/>
    </source>
</evidence>
<evidence type="ECO:0000256" key="2">
    <source>
        <dbReference type="ARBA" id="ARBA00005896"/>
    </source>
</evidence>
<evidence type="ECO:0000256" key="6">
    <source>
        <dbReference type="ARBA" id="ARBA00023004"/>
    </source>
</evidence>
<dbReference type="Proteomes" id="UP000245711">
    <property type="component" value="Chromosome"/>
</dbReference>
<protein>
    <submittedName>
        <fullName evidence="8">Taurine catabolism dioxygenase TauD</fullName>
    </submittedName>
</protein>
<keyword evidence="6" id="KW-0408">Iron</keyword>
<comment type="cofactor">
    <cofactor evidence="1">
        <name>Fe(2+)</name>
        <dbReference type="ChEBI" id="CHEBI:29033"/>
    </cofactor>
</comment>
<keyword evidence="9" id="KW-1185">Reference proteome</keyword>
<dbReference type="GO" id="GO:0046872">
    <property type="term" value="F:metal ion binding"/>
    <property type="evidence" value="ECO:0007669"/>
    <property type="project" value="UniProtKB-KW"/>
</dbReference>
<gene>
    <name evidence="8" type="ORF">CBI38_05225</name>
</gene>
<evidence type="ECO:0000256" key="3">
    <source>
        <dbReference type="ARBA" id="ARBA00022723"/>
    </source>
</evidence>
<feature type="domain" description="TauD/TfdA-like" evidence="7">
    <location>
        <begin position="5"/>
        <end position="269"/>
    </location>
</feature>
<dbReference type="PANTHER" id="PTHR43779">
    <property type="entry name" value="DIOXYGENASE RV0097-RELATED"/>
    <property type="match status" value="1"/>
</dbReference>
<dbReference type="EMBL" id="CP021354">
    <property type="protein sequence ID" value="AWK71059.1"/>
    <property type="molecule type" value="Genomic_DNA"/>
</dbReference>
<comment type="similarity">
    <text evidence="2">Belongs to the TfdA dioxygenase family.</text>
</comment>
<dbReference type="InterPro" id="IPR042098">
    <property type="entry name" value="TauD-like_sf"/>
</dbReference>
<dbReference type="Gene3D" id="3.60.130.10">
    <property type="entry name" value="Clavaminate synthase-like"/>
    <property type="match status" value="1"/>
</dbReference>
<dbReference type="PANTHER" id="PTHR43779:SF3">
    <property type="entry name" value="(3R)-3-[(CARBOXYMETHYL)AMINO]FATTY ACID OXYGENASE_DECARBOXYLASE"/>
    <property type="match status" value="1"/>
</dbReference>
<dbReference type="InterPro" id="IPR051178">
    <property type="entry name" value="TfdA_dioxygenase"/>
</dbReference>
<dbReference type="AlphaFoldDB" id="A0A2S2BR37"/>
<evidence type="ECO:0000256" key="1">
    <source>
        <dbReference type="ARBA" id="ARBA00001954"/>
    </source>
</evidence>
<name>A0A2S2BR37_9NOCA</name>
<keyword evidence="3" id="KW-0479">Metal-binding</keyword>
<evidence type="ECO:0000313" key="9">
    <source>
        <dbReference type="Proteomes" id="UP000245711"/>
    </source>
</evidence>
<organism evidence="8 9">
    <name type="scientific">Rhodococcus oxybenzonivorans</name>
    <dbReference type="NCBI Taxonomy" id="1990687"/>
    <lineage>
        <taxon>Bacteria</taxon>
        <taxon>Bacillati</taxon>
        <taxon>Actinomycetota</taxon>
        <taxon>Actinomycetes</taxon>
        <taxon>Mycobacteriales</taxon>
        <taxon>Nocardiaceae</taxon>
        <taxon>Rhodococcus</taxon>
    </lineage>
</organism>
<dbReference type="KEGG" id="roz:CBI38_05225"/>
<evidence type="ECO:0000256" key="5">
    <source>
        <dbReference type="ARBA" id="ARBA00023002"/>
    </source>
</evidence>